<feature type="site" description="Transition state stabilizer" evidence="4">
    <location>
        <position position="194"/>
    </location>
</feature>
<keyword evidence="2 4" id="KW-0808">Transferase</keyword>
<evidence type="ECO:0000256" key="4">
    <source>
        <dbReference type="HAMAP-Rule" id="MF_00279"/>
    </source>
</evidence>
<dbReference type="GO" id="GO:0008615">
    <property type="term" value="P:pyridoxine biosynthetic process"/>
    <property type="evidence" value="ECO:0007669"/>
    <property type="project" value="UniProtKB-UniRule"/>
</dbReference>
<dbReference type="NCBIfam" id="TIGR00559">
    <property type="entry name" value="pdxJ"/>
    <property type="match status" value="1"/>
</dbReference>
<comment type="subunit">
    <text evidence="4">Homooctamer; tetramer of dimers.</text>
</comment>
<organism evidence="6 7">
    <name type="scientific">Agrobacterium genomosp. 2 str. CFBP 5494</name>
    <dbReference type="NCBI Taxonomy" id="1183436"/>
    <lineage>
        <taxon>Bacteria</taxon>
        <taxon>Pseudomonadati</taxon>
        <taxon>Pseudomonadota</taxon>
        <taxon>Alphaproteobacteria</taxon>
        <taxon>Hyphomicrobiales</taxon>
        <taxon>Rhizobiaceae</taxon>
        <taxon>Rhizobium/Agrobacterium group</taxon>
        <taxon>Agrobacterium</taxon>
        <taxon>Agrobacterium tumefaciens complex</taxon>
    </lineage>
</organism>
<feature type="active site" description="Proton acceptor" evidence="4">
    <location>
        <position position="79"/>
    </location>
</feature>
<feature type="binding site" evidence="4">
    <location>
        <position position="81"/>
    </location>
    <ligand>
        <name>1-deoxy-D-xylulose 5-phosphate</name>
        <dbReference type="ChEBI" id="CHEBI:57792"/>
    </ligand>
</feature>
<feature type="binding site" evidence="4">
    <location>
        <position position="86"/>
    </location>
    <ligand>
        <name>1-deoxy-D-xylulose 5-phosphate</name>
        <dbReference type="ChEBI" id="CHEBI:57792"/>
    </ligand>
</feature>
<dbReference type="Gene3D" id="3.20.20.70">
    <property type="entry name" value="Aldolase class I"/>
    <property type="match status" value="1"/>
</dbReference>
<feature type="binding site" evidence="4">
    <location>
        <position position="236"/>
    </location>
    <ligand>
        <name>3-amino-2-oxopropyl phosphate</name>
        <dbReference type="ChEBI" id="CHEBI:57279"/>
    </ligand>
</feature>
<name>A0A9W5B0A1_9HYPH</name>
<dbReference type="SUPFAM" id="SSF63892">
    <property type="entry name" value="Pyridoxine 5'-phosphate synthase"/>
    <property type="match status" value="1"/>
</dbReference>
<dbReference type="CDD" id="cd00003">
    <property type="entry name" value="PNPsynthase"/>
    <property type="match status" value="1"/>
</dbReference>
<comment type="caution">
    <text evidence="6">The sequence shown here is derived from an EMBL/GenBank/DDBJ whole genome shotgun (WGS) entry which is preliminary data.</text>
</comment>
<dbReference type="HAMAP" id="MF_00279">
    <property type="entry name" value="PdxJ"/>
    <property type="match status" value="1"/>
</dbReference>
<evidence type="ECO:0000313" key="6">
    <source>
        <dbReference type="EMBL" id="CUW89231.1"/>
    </source>
</evidence>
<evidence type="ECO:0000256" key="5">
    <source>
        <dbReference type="NCBIfam" id="TIGR00559"/>
    </source>
</evidence>
<comment type="caution">
    <text evidence="4">Lacks conserved residue(s) required for the propagation of feature annotation.</text>
</comment>
<dbReference type="GO" id="GO:0033856">
    <property type="term" value="F:pyridoxine 5'-phosphate synthase activity"/>
    <property type="evidence" value="ECO:0007669"/>
    <property type="project" value="UniProtKB-UniRule"/>
</dbReference>
<comment type="pathway">
    <text evidence="4">Cofactor biosynthesis; pyridoxine 5'-phosphate biosynthesis; pyridoxine 5'-phosphate from D-erythrose 4-phosphate: step 5/5.</text>
</comment>
<feature type="binding site" evidence="4">
    <location>
        <position position="141"/>
    </location>
    <ligand>
        <name>1-deoxy-D-xylulose 5-phosphate</name>
        <dbReference type="ChEBI" id="CHEBI:57792"/>
    </ligand>
</feature>
<evidence type="ECO:0000256" key="3">
    <source>
        <dbReference type="ARBA" id="ARBA00023096"/>
    </source>
</evidence>
<comment type="similarity">
    <text evidence="4">Belongs to the PNP synthase family.</text>
</comment>
<dbReference type="PANTHER" id="PTHR30456:SF0">
    <property type="entry name" value="PYRIDOXINE 5'-PHOSPHATE SYNTHASE"/>
    <property type="match status" value="1"/>
</dbReference>
<dbReference type="EMBL" id="FBVY01000008">
    <property type="protein sequence ID" value="CUW89231.1"/>
    <property type="molecule type" value="Genomic_DNA"/>
</dbReference>
<dbReference type="EC" id="2.6.99.2" evidence="4 5"/>
<dbReference type="InterPro" id="IPR004569">
    <property type="entry name" value="PyrdxlP_synth_PdxJ"/>
</dbReference>
<dbReference type="NCBIfam" id="NF003626">
    <property type="entry name" value="PRK05265.1-4"/>
    <property type="match status" value="1"/>
</dbReference>
<feature type="active site" description="Proton acceptor" evidence="4">
    <location>
        <position position="111"/>
    </location>
</feature>
<keyword evidence="1 4" id="KW-0963">Cytoplasm</keyword>
<dbReference type="PANTHER" id="PTHR30456">
    <property type="entry name" value="PYRIDOXINE 5'-PHOSPHATE SYNTHASE"/>
    <property type="match status" value="1"/>
</dbReference>
<protein>
    <recommendedName>
        <fullName evidence="4 5">Pyridoxine 5'-phosphate synthase</fullName>
        <shortName evidence="4">PNP synthase</shortName>
        <ecNumber evidence="4 5">2.6.99.2</ecNumber>
    </recommendedName>
</protein>
<accession>A0A9W5B0A1</accession>
<gene>
    <name evidence="4 6" type="primary">pdxJ</name>
    <name evidence="6" type="ORF">AGR2A_Cc160050</name>
</gene>
<dbReference type="InterPro" id="IPR013785">
    <property type="entry name" value="Aldolase_TIM"/>
</dbReference>
<feature type="binding site" evidence="4">
    <location>
        <position position="54"/>
    </location>
    <ligand>
        <name>3-amino-2-oxopropyl phosphate</name>
        <dbReference type="ChEBI" id="CHEBI:57279"/>
    </ligand>
</feature>
<reference evidence="6 7" key="1">
    <citation type="submission" date="2016-01" db="EMBL/GenBank/DDBJ databases">
        <authorList>
            <person name="Regsiter A."/>
            <person name="william w."/>
        </authorList>
    </citation>
    <scope>NUCLEOTIDE SEQUENCE [LARGE SCALE GENOMIC DNA]</scope>
    <source>
        <strain evidence="6 7">CFBP 5494</strain>
    </source>
</reference>
<feature type="active site" description="Proton donor" evidence="4">
    <location>
        <position position="235"/>
    </location>
</feature>
<comment type="catalytic activity">
    <reaction evidence="4">
        <text>3-amino-2-oxopropyl phosphate + 1-deoxy-D-xylulose 5-phosphate = pyridoxine 5'-phosphate + phosphate + 2 H2O + H(+)</text>
        <dbReference type="Rhea" id="RHEA:15265"/>
        <dbReference type="ChEBI" id="CHEBI:15377"/>
        <dbReference type="ChEBI" id="CHEBI:15378"/>
        <dbReference type="ChEBI" id="CHEBI:43474"/>
        <dbReference type="ChEBI" id="CHEBI:57279"/>
        <dbReference type="ChEBI" id="CHEBI:57792"/>
        <dbReference type="ChEBI" id="CHEBI:58589"/>
        <dbReference type="EC" id="2.6.99.2"/>
    </reaction>
</comment>
<dbReference type="InterPro" id="IPR036130">
    <property type="entry name" value="Pyridoxine-5'_phos_synth"/>
</dbReference>
<feature type="binding site" evidence="4">
    <location>
        <position position="43"/>
    </location>
    <ligand>
        <name>3-amino-2-oxopropyl phosphate</name>
        <dbReference type="ChEBI" id="CHEBI:57279"/>
    </ligand>
</feature>
<comment type="subcellular location">
    <subcellularLocation>
        <location evidence="4">Cytoplasm</location>
    </subcellularLocation>
</comment>
<sequence length="286" mass="31079">MRTFVPGMIKNLSASLRSASTCVKQDVNSEPEPDAMPAKLSVNLNAIAMLRNRRDLPWPDVAHFGHIALEAGASGLTVHPRPDQRHIRFSDLPALRALIDDRFPSAEFNIEGYPSEDFLLLCEKTQPEQVTLVPDDPSQATSDHGWDFRAHAKFLKQVVGRLKSGGMRVSLFADGDGEREPVELAAETGAARIELYTGPYGGCHDDPHKADVLVETLGRTADHAAALGLAVNAGHDLTVANLPKLMKRIPYLAEVSIGHGLTADALEYGMAETVRRFRQACGQAIS</sequence>
<dbReference type="Pfam" id="PF03740">
    <property type="entry name" value="PdxJ"/>
    <property type="match status" value="1"/>
</dbReference>
<keyword evidence="3 4" id="KW-0664">Pyridoxine biosynthesis</keyword>
<keyword evidence="7" id="KW-1185">Reference proteome</keyword>
<dbReference type="AlphaFoldDB" id="A0A9W5B0A1"/>
<dbReference type="GO" id="GO:0005829">
    <property type="term" value="C:cytosol"/>
    <property type="evidence" value="ECO:0007669"/>
    <property type="project" value="TreeGrafter"/>
</dbReference>
<dbReference type="Proteomes" id="UP000191933">
    <property type="component" value="Unassembled WGS sequence"/>
</dbReference>
<comment type="function">
    <text evidence="4">Catalyzes the complicated ring closure reaction between the two acyclic compounds 1-deoxy-D-xylulose-5-phosphate (DXP) and 3-amino-2-oxopropyl phosphate (1-amino-acetone-3-phosphate or AAP) to form pyridoxine 5'-phosphate (PNP) and inorganic phosphate.</text>
</comment>
<evidence type="ECO:0000313" key="7">
    <source>
        <dbReference type="Proteomes" id="UP000191933"/>
    </source>
</evidence>
<evidence type="ECO:0000256" key="2">
    <source>
        <dbReference type="ARBA" id="ARBA00022679"/>
    </source>
</evidence>
<evidence type="ECO:0000256" key="1">
    <source>
        <dbReference type="ARBA" id="ARBA00022490"/>
    </source>
</evidence>
<proteinExistence type="inferred from homology"/>
<feature type="binding site" evidence="4">
    <location>
        <begin position="258"/>
        <end position="259"/>
    </location>
    <ligand>
        <name>3-amino-2-oxopropyl phosphate</name>
        <dbReference type="ChEBI" id="CHEBI:57279"/>
    </ligand>
</feature>